<evidence type="ECO:0008006" key="3">
    <source>
        <dbReference type="Google" id="ProtNLM"/>
    </source>
</evidence>
<evidence type="ECO:0000313" key="2">
    <source>
        <dbReference type="Proteomes" id="UP001632037"/>
    </source>
</evidence>
<comment type="caution">
    <text evidence="1">The sequence shown here is derived from an EMBL/GenBank/DDBJ whole genome shotgun (WGS) entry which is preliminary data.</text>
</comment>
<keyword evidence="2" id="KW-1185">Reference proteome</keyword>
<gene>
    <name evidence="1" type="ORF">V7S43_016494</name>
</gene>
<dbReference type="Proteomes" id="UP001632037">
    <property type="component" value="Unassembled WGS sequence"/>
</dbReference>
<organism evidence="1 2">
    <name type="scientific">Phytophthora oleae</name>
    <dbReference type="NCBI Taxonomy" id="2107226"/>
    <lineage>
        <taxon>Eukaryota</taxon>
        <taxon>Sar</taxon>
        <taxon>Stramenopiles</taxon>
        <taxon>Oomycota</taxon>
        <taxon>Peronosporomycetes</taxon>
        <taxon>Peronosporales</taxon>
        <taxon>Peronosporaceae</taxon>
        <taxon>Phytophthora</taxon>
    </lineage>
</organism>
<accession>A0ABD3EXG2</accession>
<reference evidence="1 2" key="1">
    <citation type="submission" date="2024-09" db="EMBL/GenBank/DDBJ databases">
        <title>Genome sequencing and assembly of Phytophthora oleae, isolate VK10A, causative agent of rot of olive drupes.</title>
        <authorList>
            <person name="Conti Taguali S."/>
            <person name="Riolo M."/>
            <person name="La Spada F."/>
            <person name="Cacciola S.O."/>
            <person name="Dionisio G."/>
        </authorList>
    </citation>
    <scope>NUCLEOTIDE SEQUENCE [LARGE SCALE GENOMIC DNA]</scope>
    <source>
        <strain evidence="1 2">VK10A</strain>
    </source>
</reference>
<name>A0ABD3EXG2_9STRA</name>
<evidence type="ECO:0000313" key="1">
    <source>
        <dbReference type="EMBL" id="KAL3658610.1"/>
    </source>
</evidence>
<sequence length="119" mass="12538">MPSLSTLASSLVGEWAKASLTDADSEKLYAALGNVDAYSPEVTTYLCVYKITGLETQGAGTTNYKFDVTGCNADKEFVGRCPDLTSFPGCGSYNIVVSDNKVTSITGQKLKATGKCQGM</sequence>
<dbReference type="EMBL" id="JBIMZQ010000053">
    <property type="protein sequence ID" value="KAL3658610.1"/>
    <property type="molecule type" value="Genomic_DNA"/>
</dbReference>
<proteinExistence type="predicted"/>
<protein>
    <recommendedName>
        <fullName evidence="3">Cystatin domain-containing protein</fullName>
    </recommendedName>
</protein>
<dbReference type="AlphaFoldDB" id="A0ABD3EXG2"/>